<dbReference type="AlphaFoldDB" id="L8GIE3"/>
<proteinExistence type="predicted"/>
<evidence type="ECO:0000313" key="4">
    <source>
        <dbReference type="EMBL" id="ELR12523.1"/>
    </source>
</evidence>
<dbReference type="Proteomes" id="UP000011083">
    <property type="component" value="Unassembled WGS sequence"/>
</dbReference>
<protein>
    <submittedName>
        <fullName evidence="4">Armadillo/betacatenin-like repeat domain containing protein</fullName>
    </submittedName>
</protein>
<sequence length="564" mass="61959">MDAAQLIASRPEVSLEAKHSSDSGKHHDIKEGEDGKKGRRRMNKKKDEGNGKRRKKLSKMKHYWLGKAKEAKPDSEEDTGHTEPVVTSTEDTIEAAAPVRPEPSKQELIAAMESVVATLGDRAKFEESGVDSVLALMRVYSKDPLVQAEICRLVMDLAATARNRAKIREAGGILLVVLTMQTHMKEHNVQTWASGALRKLAIDPLNRQRIVDIGGIECILSAMLQHPDKANLQEQGCAALYNLSLGEGRPSHKYLAAETGRVEIQQNGGIPVVIRAMKNFRDHPGVTAMAAGALGNIAFDDQNKNWVRDYGGLELIIDALVHHTDDEVVERSCGALRILSRNSINALDIAREGGIPALLQVMETHRHHHLIQEYSAACLQNLAVDDFIRDRIVARGGVRRIVKAMYEHPTEAPLLAQCCASLMNFATTDTNRLVMLSEGAVEAVLFAMQIKENAAIQEHSCAMLANMALNGKCAMKISEEGIKPILSAMATHSANPSVQEKACGAILNLSEFDVVRRRLNRKHAAQAIMEAMENHPHHEGVRKYTSAALLRIMSDEGKTVPPTF</sequence>
<feature type="repeat" description="ARM" evidence="2">
    <location>
        <begin position="171"/>
        <end position="215"/>
    </location>
</feature>
<dbReference type="PANTHER" id="PTHR22895:SF0">
    <property type="entry name" value="ARMADILLO REPEAT-CONTAINING PROTEIN 6"/>
    <property type="match status" value="1"/>
</dbReference>
<dbReference type="InterPro" id="IPR000225">
    <property type="entry name" value="Armadillo"/>
</dbReference>
<feature type="region of interest" description="Disordered" evidence="3">
    <location>
        <begin position="1"/>
        <end position="103"/>
    </location>
</feature>
<dbReference type="InterPro" id="IPR011989">
    <property type="entry name" value="ARM-like"/>
</dbReference>
<keyword evidence="1" id="KW-0677">Repeat</keyword>
<feature type="compositionally biased region" description="Basic and acidic residues" evidence="3">
    <location>
        <begin position="67"/>
        <end position="81"/>
    </location>
</feature>
<reference evidence="4 5" key="1">
    <citation type="journal article" date="2013" name="Genome Biol.">
        <title>Genome of Acanthamoeba castellanii highlights extensive lateral gene transfer and early evolution of tyrosine kinase signaling.</title>
        <authorList>
            <person name="Clarke M."/>
            <person name="Lohan A.J."/>
            <person name="Liu B."/>
            <person name="Lagkouvardos I."/>
            <person name="Roy S."/>
            <person name="Zafar N."/>
            <person name="Bertelli C."/>
            <person name="Schilde C."/>
            <person name="Kianianmomeni A."/>
            <person name="Burglin T.R."/>
            <person name="Frech C."/>
            <person name="Turcotte B."/>
            <person name="Kopec K.O."/>
            <person name="Synnott J.M."/>
            <person name="Choo C."/>
            <person name="Paponov I."/>
            <person name="Finkler A."/>
            <person name="Soon Heng Tan C."/>
            <person name="Hutchins A.P."/>
            <person name="Weinmeier T."/>
            <person name="Rattei T."/>
            <person name="Chu J.S."/>
            <person name="Gimenez G."/>
            <person name="Irimia M."/>
            <person name="Rigden D.J."/>
            <person name="Fitzpatrick D.A."/>
            <person name="Lorenzo-Morales J."/>
            <person name="Bateman A."/>
            <person name="Chiu C.H."/>
            <person name="Tang P."/>
            <person name="Hegemann P."/>
            <person name="Fromm H."/>
            <person name="Raoult D."/>
            <person name="Greub G."/>
            <person name="Miranda-Saavedra D."/>
            <person name="Chen N."/>
            <person name="Nash P."/>
            <person name="Ginger M.L."/>
            <person name="Horn M."/>
            <person name="Schaap P."/>
            <person name="Caler L."/>
            <person name="Loftus B."/>
        </authorList>
    </citation>
    <scope>NUCLEOTIDE SEQUENCE [LARGE SCALE GENOMIC DNA]</scope>
    <source>
        <strain evidence="4 5">Neff</strain>
    </source>
</reference>
<keyword evidence="5" id="KW-1185">Reference proteome</keyword>
<gene>
    <name evidence="4" type="ORF">ACA1_156050</name>
</gene>
<dbReference type="PANTHER" id="PTHR22895">
    <property type="entry name" value="ARMADILLO REPEAT-CONTAINING PROTEIN 6"/>
    <property type="match status" value="1"/>
</dbReference>
<dbReference type="GeneID" id="14913037"/>
<feature type="compositionally biased region" description="Basic and acidic residues" evidence="3">
    <location>
        <begin position="13"/>
        <end position="36"/>
    </location>
</feature>
<dbReference type="SMART" id="SM00185">
    <property type="entry name" value="ARM"/>
    <property type="match status" value="8"/>
</dbReference>
<evidence type="ECO:0000256" key="2">
    <source>
        <dbReference type="PROSITE-ProRule" id="PRU00259"/>
    </source>
</evidence>
<evidence type="ECO:0000313" key="5">
    <source>
        <dbReference type="Proteomes" id="UP000011083"/>
    </source>
</evidence>
<feature type="repeat" description="ARM" evidence="2">
    <location>
        <begin position="268"/>
        <end position="312"/>
    </location>
</feature>
<dbReference type="Pfam" id="PF00514">
    <property type="entry name" value="Arm"/>
    <property type="match status" value="1"/>
</dbReference>
<dbReference type="RefSeq" id="XP_004334536.1">
    <property type="nucleotide sequence ID" value="XM_004334488.1"/>
</dbReference>
<dbReference type="SUPFAM" id="SSF48371">
    <property type="entry name" value="ARM repeat"/>
    <property type="match status" value="2"/>
</dbReference>
<dbReference type="KEGG" id="acan:ACA1_156050"/>
<name>L8GIE3_ACACF</name>
<accession>L8GIE3</accession>
<organism evidence="4 5">
    <name type="scientific">Acanthamoeba castellanii (strain ATCC 30010 / Neff)</name>
    <dbReference type="NCBI Taxonomy" id="1257118"/>
    <lineage>
        <taxon>Eukaryota</taxon>
        <taxon>Amoebozoa</taxon>
        <taxon>Discosea</taxon>
        <taxon>Longamoebia</taxon>
        <taxon>Centramoebida</taxon>
        <taxon>Acanthamoebidae</taxon>
        <taxon>Acanthamoeba</taxon>
    </lineage>
</organism>
<dbReference type="PROSITE" id="PS50176">
    <property type="entry name" value="ARM_REPEAT"/>
    <property type="match status" value="4"/>
</dbReference>
<dbReference type="Gene3D" id="1.25.10.10">
    <property type="entry name" value="Leucine-rich Repeat Variant"/>
    <property type="match status" value="2"/>
</dbReference>
<feature type="repeat" description="ARM" evidence="2">
    <location>
        <begin position="311"/>
        <end position="354"/>
    </location>
</feature>
<feature type="repeat" description="ARM" evidence="2">
    <location>
        <begin position="353"/>
        <end position="397"/>
    </location>
</feature>
<dbReference type="OrthoDB" id="15111at2759"/>
<dbReference type="InterPro" id="IPR016024">
    <property type="entry name" value="ARM-type_fold"/>
</dbReference>
<dbReference type="VEuPathDB" id="AmoebaDB:ACA1_156050"/>
<evidence type="ECO:0000256" key="3">
    <source>
        <dbReference type="SAM" id="MobiDB-lite"/>
    </source>
</evidence>
<evidence type="ECO:0000256" key="1">
    <source>
        <dbReference type="ARBA" id="ARBA00022737"/>
    </source>
</evidence>
<dbReference type="EMBL" id="KB008109">
    <property type="protein sequence ID" value="ELR12523.1"/>
    <property type="molecule type" value="Genomic_DNA"/>
</dbReference>
<feature type="compositionally biased region" description="Basic residues" evidence="3">
    <location>
        <begin position="52"/>
        <end position="64"/>
    </location>
</feature>
<dbReference type="OMA" id="FIQEYGC"/>